<name>A0ACD5IKZ5_9PROT</name>
<dbReference type="EMBL" id="CP130946">
    <property type="protein sequence ID" value="XRP73219.1"/>
    <property type="molecule type" value="Genomic_DNA"/>
</dbReference>
<gene>
    <name evidence="1" type="ORF">HF292_000845</name>
</gene>
<keyword evidence="2" id="KW-1185">Reference proteome</keyword>
<organism evidence="1 2">
    <name type="scientific">Acidithiobacillus ferruginosus</name>
    <dbReference type="NCBI Taxonomy" id="3063951"/>
    <lineage>
        <taxon>Bacteria</taxon>
        <taxon>Pseudomonadati</taxon>
        <taxon>Pseudomonadota</taxon>
        <taxon>Acidithiobacillia</taxon>
        <taxon>Acidithiobacillales</taxon>
        <taxon>Acidithiobacillaceae</taxon>
        <taxon>Acidithiobacillus</taxon>
    </lineage>
</organism>
<proteinExistence type="predicted"/>
<dbReference type="Proteomes" id="UP001196097">
    <property type="component" value="Chromosome"/>
</dbReference>
<evidence type="ECO:0000313" key="1">
    <source>
        <dbReference type="EMBL" id="XRP73219.1"/>
    </source>
</evidence>
<sequence length="47" mass="4985">MSALKPCIIGTSDLKPLTPPDTDIRAAALAQAAGYDYRAGAGRSHWR</sequence>
<accession>A0ACD5IKZ5</accession>
<protein>
    <submittedName>
        <fullName evidence="1">Uncharacterized protein</fullName>
    </submittedName>
</protein>
<evidence type="ECO:0000313" key="2">
    <source>
        <dbReference type="Proteomes" id="UP001196097"/>
    </source>
</evidence>
<reference evidence="1 2" key="1">
    <citation type="journal article" date="2021" name="ISME J.">
        <title>Genomic evolution of the class Acidithiobacillia: deep-branching Proteobacteria living in extreme acidic conditions.</title>
        <authorList>
            <person name="Moya-Beltran A."/>
            <person name="Beard S."/>
            <person name="Rojas-Villalobos C."/>
            <person name="Issotta F."/>
            <person name="Gallardo Y."/>
            <person name="Ulloa R."/>
            <person name="Giaveno A."/>
            <person name="Degli Esposti M."/>
            <person name="Johnson D.B."/>
            <person name="Quatrini R."/>
        </authorList>
    </citation>
    <scope>NUCLEOTIDE SEQUENCE [LARGE SCALE GENOMIC DNA]</scope>
    <source>
        <strain evidence="1 2">CF3</strain>
    </source>
</reference>